<protein>
    <submittedName>
        <fullName evidence="2">Uncharacterized protein</fullName>
    </submittedName>
</protein>
<organism evidence="2 3">
    <name type="scientific">Heliocybe sulcata</name>
    <dbReference type="NCBI Taxonomy" id="5364"/>
    <lineage>
        <taxon>Eukaryota</taxon>
        <taxon>Fungi</taxon>
        <taxon>Dikarya</taxon>
        <taxon>Basidiomycota</taxon>
        <taxon>Agaricomycotina</taxon>
        <taxon>Agaricomycetes</taxon>
        <taxon>Gloeophyllales</taxon>
        <taxon>Gloeophyllaceae</taxon>
        <taxon>Heliocybe</taxon>
    </lineage>
</organism>
<sequence length="194" mass="21848">MEAWIWGLEDKISLSDQDASIRSSIPALDYQRVHDPRRRLHIAVDPFHCSHLRAASPPRSVHNQHRVGSTILIANRRTKEQLRGRGTTQSRGCGGRDRLSRRRGVVHEWTRSREVWARGLLDYPFGSSNLCVSGWCRSLKMPSTFSSLSSSQLNVVAIVLVHACLTFGATQAVLGPITSRVDRRMQRKEMLPGV</sequence>
<dbReference type="AlphaFoldDB" id="A0A5C3N7V5"/>
<evidence type="ECO:0000313" key="3">
    <source>
        <dbReference type="Proteomes" id="UP000305948"/>
    </source>
</evidence>
<keyword evidence="1" id="KW-0472">Membrane</keyword>
<name>A0A5C3N7V5_9AGAM</name>
<evidence type="ECO:0000313" key="2">
    <source>
        <dbReference type="EMBL" id="TFK53794.1"/>
    </source>
</evidence>
<keyword evidence="1" id="KW-0812">Transmembrane</keyword>
<keyword evidence="3" id="KW-1185">Reference proteome</keyword>
<accession>A0A5C3N7V5</accession>
<keyword evidence="1" id="KW-1133">Transmembrane helix</keyword>
<gene>
    <name evidence="2" type="ORF">OE88DRAFT_1656106</name>
</gene>
<reference evidence="2 3" key="1">
    <citation type="journal article" date="2019" name="Nat. Ecol. Evol.">
        <title>Megaphylogeny resolves global patterns of mushroom evolution.</title>
        <authorList>
            <person name="Varga T."/>
            <person name="Krizsan K."/>
            <person name="Foldi C."/>
            <person name="Dima B."/>
            <person name="Sanchez-Garcia M."/>
            <person name="Sanchez-Ramirez S."/>
            <person name="Szollosi G.J."/>
            <person name="Szarkandi J.G."/>
            <person name="Papp V."/>
            <person name="Albert L."/>
            <person name="Andreopoulos W."/>
            <person name="Angelini C."/>
            <person name="Antonin V."/>
            <person name="Barry K.W."/>
            <person name="Bougher N.L."/>
            <person name="Buchanan P."/>
            <person name="Buyck B."/>
            <person name="Bense V."/>
            <person name="Catcheside P."/>
            <person name="Chovatia M."/>
            <person name="Cooper J."/>
            <person name="Damon W."/>
            <person name="Desjardin D."/>
            <person name="Finy P."/>
            <person name="Geml J."/>
            <person name="Haridas S."/>
            <person name="Hughes K."/>
            <person name="Justo A."/>
            <person name="Karasinski D."/>
            <person name="Kautmanova I."/>
            <person name="Kiss B."/>
            <person name="Kocsube S."/>
            <person name="Kotiranta H."/>
            <person name="LaButti K.M."/>
            <person name="Lechner B.E."/>
            <person name="Liimatainen K."/>
            <person name="Lipzen A."/>
            <person name="Lukacs Z."/>
            <person name="Mihaltcheva S."/>
            <person name="Morgado L.N."/>
            <person name="Niskanen T."/>
            <person name="Noordeloos M.E."/>
            <person name="Ohm R.A."/>
            <person name="Ortiz-Santana B."/>
            <person name="Ovrebo C."/>
            <person name="Racz N."/>
            <person name="Riley R."/>
            <person name="Savchenko A."/>
            <person name="Shiryaev A."/>
            <person name="Soop K."/>
            <person name="Spirin V."/>
            <person name="Szebenyi C."/>
            <person name="Tomsovsky M."/>
            <person name="Tulloss R.E."/>
            <person name="Uehling J."/>
            <person name="Grigoriev I.V."/>
            <person name="Vagvolgyi C."/>
            <person name="Papp T."/>
            <person name="Martin F.M."/>
            <person name="Miettinen O."/>
            <person name="Hibbett D.S."/>
            <person name="Nagy L.G."/>
        </authorList>
    </citation>
    <scope>NUCLEOTIDE SEQUENCE [LARGE SCALE GENOMIC DNA]</scope>
    <source>
        <strain evidence="2 3">OMC1185</strain>
    </source>
</reference>
<evidence type="ECO:0000256" key="1">
    <source>
        <dbReference type="SAM" id="Phobius"/>
    </source>
</evidence>
<dbReference type="EMBL" id="ML213507">
    <property type="protein sequence ID" value="TFK53794.1"/>
    <property type="molecule type" value="Genomic_DNA"/>
</dbReference>
<proteinExistence type="predicted"/>
<dbReference type="Proteomes" id="UP000305948">
    <property type="component" value="Unassembled WGS sequence"/>
</dbReference>
<feature type="transmembrane region" description="Helical" evidence="1">
    <location>
        <begin position="155"/>
        <end position="178"/>
    </location>
</feature>